<keyword evidence="2" id="KW-1133">Transmembrane helix</keyword>
<organism evidence="3">
    <name type="scientific">marine metagenome</name>
    <dbReference type="NCBI Taxonomy" id="408172"/>
    <lineage>
        <taxon>unclassified sequences</taxon>
        <taxon>metagenomes</taxon>
        <taxon>ecological metagenomes</taxon>
    </lineage>
</organism>
<keyword evidence="2" id="KW-0812">Transmembrane</keyword>
<reference evidence="3" key="1">
    <citation type="submission" date="2018-05" db="EMBL/GenBank/DDBJ databases">
        <authorList>
            <person name="Lanie J.A."/>
            <person name="Ng W.-L."/>
            <person name="Kazmierczak K.M."/>
            <person name="Andrzejewski T.M."/>
            <person name="Davidsen T.M."/>
            <person name="Wayne K.J."/>
            <person name="Tettelin H."/>
            <person name="Glass J.I."/>
            <person name="Rusch D."/>
            <person name="Podicherti R."/>
            <person name="Tsui H.-C.T."/>
            <person name="Winkler M.E."/>
        </authorList>
    </citation>
    <scope>NUCLEOTIDE SEQUENCE</scope>
</reference>
<dbReference type="SUPFAM" id="SSF58100">
    <property type="entry name" value="Bacterial hemolysins"/>
    <property type="match status" value="1"/>
</dbReference>
<evidence type="ECO:0000256" key="2">
    <source>
        <dbReference type="SAM" id="Phobius"/>
    </source>
</evidence>
<evidence type="ECO:0000313" key="3">
    <source>
        <dbReference type="EMBL" id="SVD79417.1"/>
    </source>
</evidence>
<dbReference type="AlphaFoldDB" id="A0A382Y7V8"/>
<keyword evidence="1" id="KW-0175">Coiled coil</keyword>
<protein>
    <submittedName>
        <fullName evidence="3">Uncharacterized protein</fullName>
    </submittedName>
</protein>
<keyword evidence="2" id="KW-0472">Membrane</keyword>
<gene>
    <name evidence="3" type="ORF">METZ01_LOCUS432271</name>
</gene>
<feature type="coiled-coil region" evidence="1">
    <location>
        <begin position="36"/>
        <end position="77"/>
    </location>
</feature>
<accession>A0A382Y7V8</accession>
<sequence length="115" mass="13396">MRNSKDAMEEILAHLKLLSNNVLLSESIHEELSLFRIDTNEKIQDLKESIKEITQDFKIQHKDFDSLEREILELKNEIEPIIEIKDHVQKQMLRYSAFAFGALLMALIGINEMGI</sequence>
<name>A0A382Y7V8_9ZZZZ</name>
<proteinExistence type="predicted"/>
<dbReference type="EMBL" id="UINC01173687">
    <property type="protein sequence ID" value="SVD79417.1"/>
    <property type="molecule type" value="Genomic_DNA"/>
</dbReference>
<evidence type="ECO:0000256" key="1">
    <source>
        <dbReference type="SAM" id="Coils"/>
    </source>
</evidence>
<feature type="transmembrane region" description="Helical" evidence="2">
    <location>
        <begin position="92"/>
        <end position="110"/>
    </location>
</feature>